<accession>A0A221JWC4</accession>
<evidence type="ECO:0000256" key="6">
    <source>
        <dbReference type="ARBA" id="ARBA00022777"/>
    </source>
</evidence>
<dbReference type="SUPFAM" id="SSF47384">
    <property type="entry name" value="Homodimeric domain of signal transducing histidine kinase"/>
    <property type="match status" value="1"/>
</dbReference>
<dbReference type="InterPro" id="IPR036890">
    <property type="entry name" value="HATPase_C_sf"/>
</dbReference>
<dbReference type="PANTHER" id="PTHR43065">
    <property type="entry name" value="SENSOR HISTIDINE KINASE"/>
    <property type="match status" value="1"/>
</dbReference>
<feature type="transmembrane region" description="Helical" evidence="9">
    <location>
        <begin position="102"/>
        <end position="120"/>
    </location>
</feature>
<comment type="catalytic activity">
    <reaction evidence="1">
        <text>ATP + protein L-histidine = ADP + protein N-phospho-L-histidine.</text>
        <dbReference type="EC" id="2.7.13.3"/>
    </reaction>
</comment>
<dbReference type="Gene3D" id="1.10.287.130">
    <property type="match status" value="1"/>
</dbReference>
<feature type="transmembrane region" description="Helical" evidence="9">
    <location>
        <begin position="127"/>
        <end position="148"/>
    </location>
</feature>
<reference evidence="11 12" key="1">
    <citation type="submission" date="2017-07" db="EMBL/GenBank/DDBJ databases">
        <title>Genome Sequence of Sulfitobacter pseudonitzschiae Strain SMR1 Isolated from a culture of the Diatom Skeletonema marinoi.</title>
        <authorList>
            <person name="Topel M."/>
            <person name="Pinder M.I.M."/>
            <person name="Johansson O.N."/>
            <person name="Kourtchenko O."/>
            <person name="Godhe A."/>
            <person name="Clarke A.K."/>
        </authorList>
    </citation>
    <scope>NUCLEOTIDE SEQUENCE [LARGE SCALE GENOMIC DNA]</scope>
    <source>
        <strain evidence="11 12">SMR1</strain>
    </source>
</reference>
<name>A0A221JWC4_9RHOB</name>
<dbReference type="GO" id="GO:0000155">
    <property type="term" value="F:phosphorelay sensor kinase activity"/>
    <property type="evidence" value="ECO:0007669"/>
    <property type="project" value="InterPro"/>
</dbReference>
<evidence type="ECO:0000256" key="5">
    <source>
        <dbReference type="ARBA" id="ARBA00022741"/>
    </source>
</evidence>
<evidence type="ECO:0000256" key="7">
    <source>
        <dbReference type="ARBA" id="ARBA00022840"/>
    </source>
</evidence>
<dbReference type="InterPro" id="IPR005467">
    <property type="entry name" value="His_kinase_dom"/>
</dbReference>
<proteinExistence type="predicted"/>
<keyword evidence="8" id="KW-0902">Two-component regulatory system</keyword>
<evidence type="ECO:0000256" key="4">
    <source>
        <dbReference type="ARBA" id="ARBA00022679"/>
    </source>
</evidence>
<dbReference type="Pfam" id="PF00512">
    <property type="entry name" value="HisKA"/>
    <property type="match status" value="1"/>
</dbReference>
<feature type="transmembrane region" description="Helical" evidence="9">
    <location>
        <begin position="44"/>
        <end position="62"/>
    </location>
</feature>
<dbReference type="SUPFAM" id="SSF55874">
    <property type="entry name" value="ATPase domain of HSP90 chaperone/DNA topoisomerase II/histidine kinase"/>
    <property type="match status" value="1"/>
</dbReference>
<keyword evidence="9" id="KW-0812">Transmembrane</keyword>
<dbReference type="OrthoDB" id="9796100at2"/>
<dbReference type="Gene3D" id="3.30.565.10">
    <property type="entry name" value="Histidine kinase-like ATPase, C-terminal domain"/>
    <property type="match status" value="1"/>
</dbReference>
<keyword evidence="4" id="KW-0808">Transferase</keyword>
<feature type="domain" description="Histidine kinase" evidence="10">
    <location>
        <begin position="207"/>
        <end position="429"/>
    </location>
</feature>
<evidence type="ECO:0000313" key="11">
    <source>
        <dbReference type="EMBL" id="ASM71049.1"/>
    </source>
</evidence>
<dbReference type="EC" id="2.7.13.3" evidence="2"/>
<dbReference type="SMART" id="SM00387">
    <property type="entry name" value="HATPase_c"/>
    <property type="match status" value="1"/>
</dbReference>
<feature type="transmembrane region" description="Helical" evidence="9">
    <location>
        <begin position="74"/>
        <end position="96"/>
    </location>
</feature>
<sequence>MNPYAEITRLRVLEYSELTEWLVRLLGIALGSALLAAYAHQPVALLWIAVFVGAHLSYYLFLNSRTETATLRELRIAQLLFLVVLESFLCAPAWMVSQESRVLSLVGAGLFGCGLMYLIRRNEVSKFLVIGEILVIALTMAVVAFKLVQEFDTVSGRLGLVVSWMALIGYFAQSMWQTRKLTLAEKSAKNDAAQAHKLAAIGQLAGGIAHDFNNNLTIISGNLELLEDMDDPQERAICLAAAQQATAQAAATVNELLIFARKTPTRLVKLDANTPLADVGVLARGHMSEKITMRVHPLPDEVYVLADKHQIVTAVLNLVFNARDAMPDGGTLDISARMLNLAHSEPVAGERKLPAGHYISFEVRDTGHGISPEIQRWVIEPFFTTKPTGKGTGLGLAIVHSIAERFNGGVQIASDTTGTTVSILLPQIDNGQVVGLDSDRP</sequence>
<dbReference type="CDD" id="cd00082">
    <property type="entry name" value="HisKA"/>
    <property type="match status" value="1"/>
</dbReference>
<feature type="transmembrane region" description="Helical" evidence="9">
    <location>
        <begin position="154"/>
        <end position="172"/>
    </location>
</feature>
<keyword evidence="9" id="KW-1133">Transmembrane helix</keyword>
<protein>
    <recommendedName>
        <fullName evidence="2">histidine kinase</fullName>
        <ecNumber evidence="2">2.7.13.3</ecNumber>
    </recommendedName>
</protein>
<dbReference type="PANTHER" id="PTHR43065:SF46">
    <property type="entry name" value="C4-DICARBOXYLATE TRANSPORT SENSOR PROTEIN DCTB"/>
    <property type="match status" value="1"/>
</dbReference>
<evidence type="ECO:0000313" key="12">
    <source>
        <dbReference type="Proteomes" id="UP000199754"/>
    </source>
</evidence>
<organism evidence="11 12">
    <name type="scientific">Pseudosulfitobacter pseudonitzschiae</name>
    <dbReference type="NCBI Taxonomy" id="1402135"/>
    <lineage>
        <taxon>Bacteria</taxon>
        <taxon>Pseudomonadati</taxon>
        <taxon>Pseudomonadota</taxon>
        <taxon>Alphaproteobacteria</taxon>
        <taxon>Rhodobacterales</taxon>
        <taxon>Roseobacteraceae</taxon>
        <taxon>Pseudosulfitobacter</taxon>
    </lineage>
</organism>
<keyword evidence="3" id="KW-0597">Phosphoprotein</keyword>
<dbReference type="AlphaFoldDB" id="A0A221JWC4"/>
<gene>
    <name evidence="11" type="primary">cckA</name>
    <name evidence="11" type="ORF">SULPSESMR1_00212</name>
</gene>
<dbReference type="PROSITE" id="PS50109">
    <property type="entry name" value="HIS_KIN"/>
    <property type="match status" value="1"/>
</dbReference>
<dbReference type="SMART" id="SM00388">
    <property type="entry name" value="HisKA"/>
    <property type="match status" value="1"/>
</dbReference>
<keyword evidence="6 11" id="KW-0418">Kinase</keyword>
<keyword evidence="12" id="KW-1185">Reference proteome</keyword>
<dbReference type="RefSeq" id="WP_089419157.1">
    <property type="nucleotide sequence ID" value="NZ_CP022415.1"/>
</dbReference>
<evidence type="ECO:0000256" key="8">
    <source>
        <dbReference type="ARBA" id="ARBA00023012"/>
    </source>
</evidence>
<keyword evidence="7" id="KW-0067">ATP-binding</keyword>
<dbReference type="Pfam" id="PF02518">
    <property type="entry name" value="HATPase_c"/>
    <property type="match status" value="1"/>
</dbReference>
<feature type="transmembrane region" description="Helical" evidence="9">
    <location>
        <begin position="21"/>
        <end position="38"/>
    </location>
</feature>
<evidence type="ECO:0000256" key="2">
    <source>
        <dbReference type="ARBA" id="ARBA00012438"/>
    </source>
</evidence>
<dbReference type="InterPro" id="IPR004358">
    <property type="entry name" value="Sig_transdc_His_kin-like_C"/>
</dbReference>
<evidence type="ECO:0000256" key="9">
    <source>
        <dbReference type="SAM" id="Phobius"/>
    </source>
</evidence>
<dbReference type="Proteomes" id="UP000199754">
    <property type="component" value="Chromosome"/>
</dbReference>
<evidence type="ECO:0000256" key="3">
    <source>
        <dbReference type="ARBA" id="ARBA00022553"/>
    </source>
</evidence>
<keyword evidence="9" id="KW-0472">Membrane</keyword>
<dbReference type="EMBL" id="CP022415">
    <property type="protein sequence ID" value="ASM71049.1"/>
    <property type="molecule type" value="Genomic_DNA"/>
</dbReference>
<dbReference type="KEGG" id="spse:SULPSESMR1_00212"/>
<evidence type="ECO:0000259" key="10">
    <source>
        <dbReference type="PROSITE" id="PS50109"/>
    </source>
</evidence>
<evidence type="ECO:0000256" key="1">
    <source>
        <dbReference type="ARBA" id="ARBA00000085"/>
    </source>
</evidence>
<dbReference type="InterPro" id="IPR003661">
    <property type="entry name" value="HisK_dim/P_dom"/>
</dbReference>
<dbReference type="PRINTS" id="PR00344">
    <property type="entry name" value="BCTRLSENSOR"/>
</dbReference>
<keyword evidence="5" id="KW-0547">Nucleotide-binding</keyword>
<dbReference type="InterPro" id="IPR036097">
    <property type="entry name" value="HisK_dim/P_sf"/>
</dbReference>
<dbReference type="GO" id="GO:0005524">
    <property type="term" value="F:ATP binding"/>
    <property type="evidence" value="ECO:0007669"/>
    <property type="project" value="UniProtKB-KW"/>
</dbReference>
<dbReference type="InterPro" id="IPR003594">
    <property type="entry name" value="HATPase_dom"/>
</dbReference>